<proteinExistence type="predicted"/>
<evidence type="ECO:0000313" key="1">
    <source>
        <dbReference type="EMBL" id="CUH93903.1"/>
    </source>
</evidence>
<keyword evidence="2" id="KW-1185">Reference proteome</keyword>
<sequence>MDIKVNQLQQVNQAINKPPLSQSDGSFKFTLISHIEDQNLQARLNFMLEEISAQGKKLGKHMDVRDMKHYRALIRDFMNEIVSRSHKFTRENFLDRKGRHRVYTMIKLVNKELDELAMELIKDEKDHIVILNKIDEIRGLLIDIIT</sequence>
<dbReference type="EMBL" id="LN879430">
    <property type="protein sequence ID" value="CUH93903.1"/>
    <property type="molecule type" value="Genomic_DNA"/>
</dbReference>
<name>A0A0K8J9H6_9FIRM</name>
<dbReference type="AlphaFoldDB" id="A0A0K8J9H6"/>
<dbReference type="OrthoDB" id="1680946at2"/>
<dbReference type="InterPro" id="IPR024042">
    <property type="entry name" value="TM1646-like_dom_sf"/>
</dbReference>
<evidence type="ECO:0000313" key="2">
    <source>
        <dbReference type="Proteomes" id="UP000196053"/>
    </source>
</evidence>
<dbReference type="RefSeq" id="WP_058259111.1">
    <property type="nucleotide sequence ID" value="NZ_DUPS01000024.1"/>
</dbReference>
<reference evidence="2" key="1">
    <citation type="submission" date="2015-09" db="EMBL/GenBank/DDBJ databases">
        <authorList>
            <person name="Wibberg D."/>
        </authorList>
    </citation>
    <scope>NUCLEOTIDE SEQUENCE [LARGE SCALE GENOMIC DNA]</scope>
    <source>
        <strain evidence="2">SD1D</strain>
    </source>
</reference>
<evidence type="ECO:0008006" key="3">
    <source>
        <dbReference type="Google" id="ProtNLM"/>
    </source>
</evidence>
<accession>A0A0K8J9H6</accession>
<dbReference type="Proteomes" id="UP000196053">
    <property type="component" value="Chromosome I"/>
</dbReference>
<protein>
    <recommendedName>
        <fullName evidence="3">YaaR family protein</fullName>
    </recommendedName>
</protein>
<dbReference type="InterPro" id="IPR005585">
    <property type="entry name" value="DUF327"/>
</dbReference>
<dbReference type="Gene3D" id="1.20.120.490">
    <property type="entry name" value="Hypothetical protein TM1646-like domain"/>
    <property type="match status" value="1"/>
</dbReference>
<dbReference type="SUPFAM" id="SSF158397">
    <property type="entry name" value="TM1646-like"/>
    <property type="match status" value="1"/>
</dbReference>
<organism evidence="1 2">
    <name type="scientific">Herbinix luporum</name>
    <dbReference type="NCBI Taxonomy" id="1679721"/>
    <lineage>
        <taxon>Bacteria</taxon>
        <taxon>Bacillati</taxon>
        <taxon>Bacillota</taxon>
        <taxon>Clostridia</taxon>
        <taxon>Lachnospirales</taxon>
        <taxon>Lachnospiraceae</taxon>
        <taxon>Herbinix</taxon>
    </lineage>
</organism>
<dbReference type="Pfam" id="PF03885">
    <property type="entry name" value="DUF327"/>
    <property type="match status" value="1"/>
</dbReference>
<gene>
    <name evidence="1" type="ORF">SD1D_2391</name>
</gene>
<dbReference type="KEGG" id="hsd:SD1D_2391"/>